<sequence>MRSSVLSCTRFQRRPRGFEMTRVLRSVLFAAVASTALGLAAPVLAQATSHKLDVTVDQPACITRPQPACTAELALLAARDEAEGWAVTAAFEAFIAADPDLAARDRWMERYEAWAAVATVDGIKERIIPVRAEHLARKGDFAGAYRELGLDRAQPDALAEPSVLILDEARAGRIRDTLPRIERLVESDSRDDLRLEILEIALARAPHDADVVAGGIKDRFSRRMAQALQAGARGDQAIGRSIDEWARGARANQTSPFDDADTARRESWDTFLRGAVAANNLDAFRFGITSRPAFDTAADAEGASKLLRILMREGRADWIRVLGPALQLPAGESVSVDEDIGSMRALPIGKLVGVAAAAEATGSARGAVVDTAVEMLIGRGAIAEARDLFVSAGRLDELNRVTFDQERIGVVFETLWRAIVGNGPKQTVEALAARITSPGAKDYMARVERLTARMQEIAAGNKGEEPADDEWAIMLDVAIASGDPVLMTKIAAAMKDPGLRSTAFVQVTRNVWERAAR</sequence>
<dbReference type="EMBL" id="CP039690">
    <property type="protein sequence ID" value="QCI65512.1"/>
    <property type="molecule type" value="Genomic_DNA"/>
</dbReference>
<evidence type="ECO:0000256" key="1">
    <source>
        <dbReference type="SAM" id="SignalP"/>
    </source>
</evidence>
<evidence type="ECO:0000313" key="2">
    <source>
        <dbReference type="EMBL" id="QCI65512.1"/>
    </source>
</evidence>
<dbReference type="Proteomes" id="UP000298781">
    <property type="component" value="Chromosome"/>
</dbReference>
<dbReference type="AlphaFoldDB" id="A0A4D7BBP6"/>
<name>A0A4D7BBP6_9HYPH</name>
<organism evidence="2 3">
    <name type="scientific">Phreatobacter stygius</name>
    <dbReference type="NCBI Taxonomy" id="1940610"/>
    <lineage>
        <taxon>Bacteria</taxon>
        <taxon>Pseudomonadati</taxon>
        <taxon>Pseudomonadota</taxon>
        <taxon>Alphaproteobacteria</taxon>
        <taxon>Hyphomicrobiales</taxon>
        <taxon>Phreatobacteraceae</taxon>
        <taxon>Phreatobacter</taxon>
    </lineage>
</organism>
<proteinExistence type="predicted"/>
<dbReference type="OrthoDB" id="8477243at2"/>
<keyword evidence="1" id="KW-0732">Signal</keyword>
<accession>A0A4D7BBP6</accession>
<gene>
    <name evidence="2" type="ORF">E8M01_15645</name>
</gene>
<keyword evidence="3" id="KW-1185">Reference proteome</keyword>
<protein>
    <submittedName>
        <fullName evidence="2">Uncharacterized protein</fullName>
    </submittedName>
</protein>
<feature type="chain" id="PRO_5020449217" evidence="1">
    <location>
        <begin position="46"/>
        <end position="517"/>
    </location>
</feature>
<dbReference type="KEGG" id="pstg:E8M01_15645"/>
<dbReference type="RefSeq" id="WP_136960958.1">
    <property type="nucleotide sequence ID" value="NZ_CP039690.1"/>
</dbReference>
<reference evidence="2 3" key="1">
    <citation type="submission" date="2019-04" db="EMBL/GenBank/DDBJ databases">
        <title>Phreatobacter aquaticus sp. nov.</title>
        <authorList>
            <person name="Choi A."/>
        </authorList>
    </citation>
    <scope>NUCLEOTIDE SEQUENCE [LARGE SCALE GENOMIC DNA]</scope>
    <source>
        <strain evidence="2 3">KCTC 52518</strain>
    </source>
</reference>
<evidence type="ECO:0000313" key="3">
    <source>
        <dbReference type="Proteomes" id="UP000298781"/>
    </source>
</evidence>
<feature type="signal peptide" evidence="1">
    <location>
        <begin position="1"/>
        <end position="45"/>
    </location>
</feature>